<evidence type="ECO:0000313" key="1">
    <source>
        <dbReference type="EMBL" id="XBM48907.1"/>
    </source>
</evidence>
<dbReference type="SUPFAM" id="SSF51905">
    <property type="entry name" value="FAD/NAD(P)-binding domain"/>
    <property type="match status" value="1"/>
</dbReference>
<dbReference type="InterPro" id="IPR036188">
    <property type="entry name" value="FAD/NAD-bd_sf"/>
</dbReference>
<reference evidence="1" key="1">
    <citation type="submission" date="2024-05" db="EMBL/GenBank/DDBJ databases">
        <title>The Natural Products Discovery Center: Release of the First 8490 Sequenced Strains for Exploring Actinobacteria Biosynthetic Diversity.</title>
        <authorList>
            <person name="Kalkreuter E."/>
            <person name="Kautsar S.A."/>
            <person name="Yang D."/>
            <person name="Bader C.D."/>
            <person name="Teijaro C.N."/>
            <person name="Fluegel L."/>
            <person name="Davis C.M."/>
            <person name="Simpson J.R."/>
            <person name="Lauterbach L."/>
            <person name="Steele A.D."/>
            <person name="Gui C."/>
            <person name="Meng S."/>
            <person name="Li G."/>
            <person name="Viehrig K."/>
            <person name="Ye F."/>
            <person name="Su P."/>
            <person name="Kiefer A.F."/>
            <person name="Nichols A."/>
            <person name="Cepeda A.J."/>
            <person name="Yan W."/>
            <person name="Fan B."/>
            <person name="Jiang Y."/>
            <person name="Adhikari A."/>
            <person name="Zheng C.-J."/>
            <person name="Schuster L."/>
            <person name="Cowan T.M."/>
            <person name="Smanski M.J."/>
            <person name="Chevrette M.G."/>
            <person name="de Carvalho L.P.S."/>
            <person name="Shen B."/>
        </authorList>
    </citation>
    <scope>NUCLEOTIDE SEQUENCE</scope>
    <source>
        <strain evidence="1">NPDC080035</strain>
    </source>
</reference>
<gene>
    <name evidence="1" type="ORF">AAME72_03370</name>
</gene>
<accession>A0AAU7GCG5</accession>
<sequence>MSGRTPSPTVVTGDRADVVVVGGGLGGVSAALSALKAGRSVILTEQFAWLGGQLTSQAVTLDEHTWIEQFGSTASYRDLRDGIRDYYRANYPLSAAARAERHLNPGAGLVSRLCAEPRVGVAVIEGMLAPFRSSGRLRILQPAVPVDAEVDGDHVVSVTVRRLDTGEAVTLRGDLFVDATETGELLPLTGTEYVVGSESRAETGEPSAPEVGDPQNVQALSWCFVVDHIDGEDHTIDRPADYDEWRAFQPDFWGAPMMSLTAPHPRTLEIVTRSFDPTIDDDPFAAVADQRADGGDHELWIFRRMLAKKVLQPGAIESDIVLVNWPMIDYIGGSIIDSEDAEKHLVAAKAQSRAMLYWLQTEAPRPDGGTGWPGLRLRPDVTGTDDGFAQAPYIRESRRIRAEYTVVEGDLSVEVRGNADPATYPDSVGVGMYRIDLHPSTGGDNYIDVASVPFEIPLGALIPVRMQNLLPAGKNVGTTHITNGAFRLHPVEWGIGEAVGWLAAFCLDRATDPRAVRNTPSLLEEFQSLLAANGVELHWPDVSGY</sequence>
<dbReference type="GO" id="GO:0009435">
    <property type="term" value="P:NAD+ biosynthetic process"/>
    <property type="evidence" value="ECO:0007669"/>
    <property type="project" value="InterPro"/>
</dbReference>
<organism evidence="1">
    <name type="scientific">Leifsonia sp. NPDC080035</name>
    <dbReference type="NCBI Taxonomy" id="3143936"/>
    <lineage>
        <taxon>Bacteria</taxon>
        <taxon>Bacillati</taxon>
        <taxon>Actinomycetota</taxon>
        <taxon>Actinomycetes</taxon>
        <taxon>Micrococcales</taxon>
        <taxon>Microbacteriaceae</taxon>
        <taxon>Leifsonia</taxon>
    </lineage>
</organism>
<dbReference type="RefSeq" id="WP_348788828.1">
    <property type="nucleotide sequence ID" value="NZ_CP157390.1"/>
</dbReference>
<dbReference type="Pfam" id="PF12831">
    <property type="entry name" value="FAD_oxidored"/>
    <property type="match status" value="1"/>
</dbReference>
<proteinExistence type="predicted"/>
<dbReference type="GO" id="GO:0008734">
    <property type="term" value="F:L-aspartate oxidase activity"/>
    <property type="evidence" value="ECO:0007669"/>
    <property type="project" value="InterPro"/>
</dbReference>
<dbReference type="Gene3D" id="3.50.50.60">
    <property type="entry name" value="FAD/NAD(P)-binding domain"/>
    <property type="match status" value="1"/>
</dbReference>
<dbReference type="PANTHER" id="PTHR42716:SF1">
    <property type="entry name" value="SLL0471 PROTEIN"/>
    <property type="match status" value="1"/>
</dbReference>
<dbReference type="EMBL" id="CP157390">
    <property type="protein sequence ID" value="XBM48907.1"/>
    <property type="molecule type" value="Genomic_DNA"/>
</dbReference>
<dbReference type="AlphaFoldDB" id="A0AAU7GCG5"/>
<name>A0AAU7GCG5_9MICO</name>
<protein>
    <submittedName>
        <fullName evidence="1">FAD-dependent oxidoreductase</fullName>
    </submittedName>
</protein>
<dbReference type="PANTHER" id="PTHR42716">
    <property type="entry name" value="L-ASPARTATE OXIDASE"/>
    <property type="match status" value="1"/>
</dbReference>
<dbReference type="InterPro" id="IPR005288">
    <property type="entry name" value="NadB"/>
</dbReference>